<proteinExistence type="predicted"/>
<feature type="region of interest" description="Disordered" evidence="1">
    <location>
        <begin position="259"/>
        <end position="282"/>
    </location>
</feature>
<keyword evidence="2" id="KW-1133">Transmembrane helix</keyword>
<reference evidence="3" key="1">
    <citation type="submission" date="2020-02" db="EMBL/GenBank/DDBJ databases">
        <authorList>
            <person name="Meier V. D."/>
        </authorList>
    </citation>
    <scope>NUCLEOTIDE SEQUENCE</scope>
    <source>
        <strain evidence="3">AVDCRST_MAG80</strain>
    </source>
</reference>
<protein>
    <submittedName>
        <fullName evidence="3">Uncharacterized protein</fullName>
    </submittedName>
</protein>
<keyword evidence="2" id="KW-0812">Transmembrane</keyword>
<feature type="transmembrane region" description="Helical" evidence="2">
    <location>
        <begin position="21"/>
        <end position="39"/>
    </location>
</feature>
<accession>A0A6J4QV00</accession>
<dbReference type="AlphaFoldDB" id="A0A6J4QV00"/>
<name>A0A6J4QV00_9ACTN</name>
<dbReference type="EMBL" id="CADCVC010000190">
    <property type="protein sequence ID" value="CAA9450307.1"/>
    <property type="molecule type" value="Genomic_DNA"/>
</dbReference>
<keyword evidence="2" id="KW-0472">Membrane</keyword>
<evidence type="ECO:0000256" key="2">
    <source>
        <dbReference type="SAM" id="Phobius"/>
    </source>
</evidence>
<gene>
    <name evidence="3" type="ORF">AVDCRST_MAG80-2194</name>
</gene>
<sequence>MSRSVARRSKGRSSRGIYGSLLRFAPFSSMAGLGVMAAAEGVYPLAAMLGIGAFVSGRRLLDRRRNVRKELRRRARANAAELGRVARTDSIAAPQMKRIITLQDGFLESWELLPEEYGPLLLEDLYTVVDEVEDATQLARRRSALRRHLDSVDRRAIVRRIRDLEREVSTLDEDSALKTSFEAALEGRRGELAVHDEIPRAIGLINAQLEGIESLLGNLRGELLALDASPAAISPESRLVGLKQRVAYFRRSLDEVKRSVDRLPDDPSDALTETLPERMSAR</sequence>
<organism evidence="3">
    <name type="scientific">uncultured Rubrobacteraceae bacterium</name>
    <dbReference type="NCBI Taxonomy" id="349277"/>
    <lineage>
        <taxon>Bacteria</taxon>
        <taxon>Bacillati</taxon>
        <taxon>Actinomycetota</taxon>
        <taxon>Rubrobacteria</taxon>
        <taxon>Rubrobacterales</taxon>
        <taxon>Rubrobacteraceae</taxon>
        <taxon>environmental samples</taxon>
    </lineage>
</organism>
<evidence type="ECO:0000256" key="1">
    <source>
        <dbReference type="SAM" id="MobiDB-lite"/>
    </source>
</evidence>
<evidence type="ECO:0000313" key="3">
    <source>
        <dbReference type="EMBL" id="CAA9450307.1"/>
    </source>
</evidence>